<sequence>MTTGGPPLSWRHVAIGAVLEAEDAAAVLLTAARRRAAIPATRYAELAAAARRRLVTTAERGAVEYARGQRRTAELVDALAAMVAASPVVDRVVDVQVDRVLRPLVGAVLDEVLALLEAEPERIRSLIKGQRESMVDELVGRIRTGAAVSDAAVDRWTARVFRRTLQPAPAQPDHP</sequence>
<dbReference type="EMBL" id="BLPG01000002">
    <property type="protein sequence ID" value="GFJ96065.1"/>
    <property type="molecule type" value="Genomic_DNA"/>
</dbReference>
<keyword evidence="2" id="KW-1185">Reference proteome</keyword>
<proteinExistence type="predicted"/>
<dbReference type="AlphaFoldDB" id="A0A6V8LTI5"/>
<reference evidence="1 2" key="1">
    <citation type="submission" date="2020-03" db="EMBL/GenBank/DDBJ databases">
        <title>Whole genome shotgun sequence of Phytohabitans rumicis NBRC 108638.</title>
        <authorList>
            <person name="Komaki H."/>
            <person name="Tamura T."/>
        </authorList>
    </citation>
    <scope>NUCLEOTIDE SEQUENCE [LARGE SCALE GENOMIC DNA]</scope>
    <source>
        <strain evidence="1 2">NBRC 108638</strain>
    </source>
</reference>
<dbReference type="RefSeq" id="WP_173085550.1">
    <property type="nucleotide sequence ID" value="NZ_BAABJB010000074.1"/>
</dbReference>
<evidence type="ECO:0000313" key="1">
    <source>
        <dbReference type="EMBL" id="GFJ96065.1"/>
    </source>
</evidence>
<dbReference type="Proteomes" id="UP000482960">
    <property type="component" value="Unassembled WGS sequence"/>
</dbReference>
<organism evidence="1 2">
    <name type="scientific">Phytohabitans rumicis</name>
    <dbReference type="NCBI Taxonomy" id="1076125"/>
    <lineage>
        <taxon>Bacteria</taxon>
        <taxon>Bacillati</taxon>
        <taxon>Actinomycetota</taxon>
        <taxon>Actinomycetes</taxon>
        <taxon>Micromonosporales</taxon>
        <taxon>Micromonosporaceae</taxon>
    </lineage>
</organism>
<reference evidence="1 2" key="2">
    <citation type="submission" date="2020-03" db="EMBL/GenBank/DDBJ databases">
        <authorList>
            <person name="Ichikawa N."/>
            <person name="Kimura A."/>
            <person name="Kitahashi Y."/>
            <person name="Uohara A."/>
        </authorList>
    </citation>
    <scope>NUCLEOTIDE SEQUENCE [LARGE SCALE GENOMIC DNA]</scope>
    <source>
        <strain evidence="1 2">NBRC 108638</strain>
    </source>
</reference>
<name>A0A6V8LTI5_9ACTN</name>
<protein>
    <submittedName>
        <fullName evidence="1">Uncharacterized protein</fullName>
    </submittedName>
</protein>
<evidence type="ECO:0000313" key="2">
    <source>
        <dbReference type="Proteomes" id="UP000482960"/>
    </source>
</evidence>
<accession>A0A6V8LTI5</accession>
<gene>
    <name evidence="1" type="ORF">Prum_097070</name>
</gene>
<comment type="caution">
    <text evidence="1">The sequence shown here is derived from an EMBL/GenBank/DDBJ whole genome shotgun (WGS) entry which is preliminary data.</text>
</comment>